<gene>
    <name evidence="1" type="ORF">RchiOBHm_Chr1g0357241</name>
</gene>
<organism evidence="1 2">
    <name type="scientific">Rosa chinensis</name>
    <name type="common">China rose</name>
    <dbReference type="NCBI Taxonomy" id="74649"/>
    <lineage>
        <taxon>Eukaryota</taxon>
        <taxon>Viridiplantae</taxon>
        <taxon>Streptophyta</taxon>
        <taxon>Embryophyta</taxon>
        <taxon>Tracheophyta</taxon>
        <taxon>Spermatophyta</taxon>
        <taxon>Magnoliopsida</taxon>
        <taxon>eudicotyledons</taxon>
        <taxon>Gunneridae</taxon>
        <taxon>Pentapetalae</taxon>
        <taxon>rosids</taxon>
        <taxon>fabids</taxon>
        <taxon>Rosales</taxon>
        <taxon>Rosaceae</taxon>
        <taxon>Rosoideae</taxon>
        <taxon>Rosoideae incertae sedis</taxon>
        <taxon>Rosa</taxon>
    </lineage>
</organism>
<dbReference type="AlphaFoldDB" id="A0A2P6SHV2"/>
<protein>
    <submittedName>
        <fullName evidence="1">Uncharacterized protein</fullName>
    </submittedName>
</protein>
<name>A0A2P6SHV2_ROSCH</name>
<evidence type="ECO:0000313" key="1">
    <source>
        <dbReference type="EMBL" id="PRQ58254.1"/>
    </source>
</evidence>
<reference evidence="1 2" key="1">
    <citation type="journal article" date="2018" name="Nat. Genet.">
        <title>The Rosa genome provides new insights in the design of modern roses.</title>
        <authorList>
            <person name="Bendahmane M."/>
        </authorList>
    </citation>
    <scope>NUCLEOTIDE SEQUENCE [LARGE SCALE GENOMIC DNA]</scope>
    <source>
        <strain evidence="2">cv. Old Blush</strain>
    </source>
</reference>
<evidence type="ECO:0000313" key="2">
    <source>
        <dbReference type="Proteomes" id="UP000238479"/>
    </source>
</evidence>
<accession>A0A2P6SHV2</accession>
<keyword evidence="2" id="KW-1185">Reference proteome</keyword>
<dbReference type="Proteomes" id="UP000238479">
    <property type="component" value="Chromosome 1"/>
</dbReference>
<sequence length="64" mass="7423">MSMYLLCSTSTRLKLHILCCRFSNFNSIKEVYTINLVDVYMLGLELEALQMLRGSLKSISYTYC</sequence>
<dbReference type="Gramene" id="PRQ58254">
    <property type="protein sequence ID" value="PRQ58254"/>
    <property type="gene ID" value="RchiOBHm_Chr1g0357241"/>
</dbReference>
<proteinExistence type="predicted"/>
<dbReference type="EMBL" id="PDCK01000039">
    <property type="protein sequence ID" value="PRQ58254.1"/>
    <property type="molecule type" value="Genomic_DNA"/>
</dbReference>
<comment type="caution">
    <text evidence="1">The sequence shown here is derived from an EMBL/GenBank/DDBJ whole genome shotgun (WGS) entry which is preliminary data.</text>
</comment>